<dbReference type="InterPro" id="IPR045340">
    <property type="entry name" value="DUF6533"/>
</dbReference>
<dbReference type="Pfam" id="PF20151">
    <property type="entry name" value="DUF6533"/>
    <property type="match status" value="1"/>
</dbReference>
<evidence type="ECO:0000256" key="1">
    <source>
        <dbReference type="SAM" id="Phobius"/>
    </source>
</evidence>
<keyword evidence="1" id="KW-0472">Membrane</keyword>
<evidence type="ECO:0000259" key="2">
    <source>
        <dbReference type="Pfam" id="PF20151"/>
    </source>
</evidence>
<gene>
    <name evidence="3" type="ORF">JAAARDRAFT_503028</name>
</gene>
<evidence type="ECO:0000313" key="4">
    <source>
        <dbReference type="Proteomes" id="UP000027265"/>
    </source>
</evidence>
<protein>
    <recommendedName>
        <fullName evidence="2">DUF6533 domain-containing protein</fullName>
    </recommendedName>
</protein>
<reference evidence="4" key="1">
    <citation type="journal article" date="2014" name="Proc. Natl. Acad. Sci. U.S.A.">
        <title>Extensive sampling of basidiomycete genomes demonstrates inadequacy of the white-rot/brown-rot paradigm for wood decay fungi.</title>
        <authorList>
            <person name="Riley R."/>
            <person name="Salamov A.A."/>
            <person name="Brown D.W."/>
            <person name="Nagy L.G."/>
            <person name="Floudas D."/>
            <person name="Held B.W."/>
            <person name="Levasseur A."/>
            <person name="Lombard V."/>
            <person name="Morin E."/>
            <person name="Otillar R."/>
            <person name="Lindquist E.A."/>
            <person name="Sun H."/>
            <person name="LaButti K.M."/>
            <person name="Schmutz J."/>
            <person name="Jabbour D."/>
            <person name="Luo H."/>
            <person name="Baker S.E."/>
            <person name="Pisabarro A.G."/>
            <person name="Walton J.D."/>
            <person name="Blanchette R.A."/>
            <person name="Henrissat B."/>
            <person name="Martin F."/>
            <person name="Cullen D."/>
            <person name="Hibbett D.S."/>
            <person name="Grigoriev I.V."/>
        </authorList>
    </citation>
    <scope>NUCLEOTIDE SEQUENCE [LARGE SCALE GENOMIC DNA]</scope>
    <source>
        <strain evidence="4">MUCL 33604</strain>
    </source>
</reference>
<dbReference type="EMBL" id="KL197746">
    <property type="protein sequence ID" value="KDQ51715.1"/>
    <property type="molecule type" value="Genomic_DNA"/>
</dbReference>
<keyword evidence="1" id="KW-0812">Transmembrane</keyword>
<name>A0A067PCZ7_9AGAM</name>
<keyword evidence="4" id="KW-1185">Reference proteome</keyword>
<organism evidence="3 4">
    <name type="scientific">Jaapia argillacea MUCL 33604</name>
    <dbReference type="NCBI Taxonomy" id="933084"/>
    <lineage>
        <taxon>Eukaryota</taxon>
        <taxon>Fungi</taxon>
        <taxon>Dikarya</taxon>
        <taxon>Basidiomycota</taxon>
        <taxon>Agaricomycotina</taxon>
        <taxon>Agaricomycetes</taxon>
        <taxon>Agaricomycetidae</taxon>
        <taxon>Jaapiales</taxon>
        <taxon>Jaapiaceae</taxon>
        <taxon>Jaapia</taxon>
    </lineage>
</organism>
<feature type="transmembrane region" description="Helical" evidence="1">
    <location>
        <begin position="20"/>
        <end position="38"/>
    </location>
</feature>
<keyword evidence="1" id="KW-1133">Transmembrane helix</keyword>
<dbReference type="Proteomes" id="UP000027265">
    <property type="component" value="Unassembled WGS sequence"/>
</dbReference>
<feature type="domain" description="DUF6533" evidence="2">
    <location>
        <begin position="27"/>
        <end position="67"/>
    </location>
</feature>
<feature type="transmembrane region" description="Helical" evidence="1">
    <location>
        <begin position="58"/>
        <end position="79"/>
    </location>
</feature>
<proteinExistence type="predicted"/>
<dbReference type="AlphaFoldDB" id="A0A067PCZ7"/>
<evidence type="ECO:0000313" key="3">
    <source>
        <dbReference type="EMBL" id="KDQ51715.1"/>
    </source>
</evidence>
<accession>A0A067PCZ7</accession>
<sequence length="89" mass="10344">MLLLESLQLVCPFQSLSFIFWHYLPSIAATLIAVYDHIITFDQEVELIWRKRWSISKVLFLMVRYCGNGVIVAVLGIFFSEVSTAELFR</sequence>
<dbReference type="InParanoid" id="A0A067PCZ7"/>
<dbReference type="HOGENOM" id="CLU_2574029_0_0_1"/>
<dbReference type="OrthoDB" id="3251775at2759"/>